<dbReference type="Pfam" id="PF00773">
    <property type="entry name" value="RNB"/>
    <property type="match status" value="1"/>
</dbReference>
<feature type="region of interest" description="Disordered" evidence="1">
    <location>
        <begin position="415"/>
        <end position="482"/>
    </location>
</feature>
<evidence type="ECO:0000313" key="3">
    <source>
        <dbReference type="EnsemblProtists" id="EOD14489"/>
    </source>
</evidence>
<dbReference type="PANTHER" id="PTHR23355">
    <property type="entry name" value="RIBONUCLEASE"/>
    <property type="match status" value="1"/>
</dbReference>
<sequence>MAVSYRFAVLRFDDRNRYGQDGVPGTFLFAGGESVIVRVKPATQAKAGKRNRFAKVAALSSSNEGEAALIELLGPVGEYASELEAYQLHFGVKPCRYPQKEEWALTGLLGGGDGGSLPPCEAWRRDCSHLHVVSVDNASTRDIDDALSIEASADGGVARTWRLSPEPSLNLPRSFPAGVELGIHVADVAAHISPASPLFRWALERAGAHGPPRRDRFRSGQPLPSLLPGGATTYAALGAAATPALEVVRDLLRALSGAASEAEPEDLVAWTMIEYNSYFGERLVEAADAAAGPAGLLREPPPPGGRPLAARYQLASHKGSTRGHASLGLAAYAHVSSPIRRYADLHCQHALLGSLPAAAAEEAPIEALNERATALSRYHAHTSAMELAYRCREAPMVELEVWGILKRGRTQLRVRVPSSDAPSTPSANGAASAQGPAGGELLNSSARGFDDSGSAPATPAGSLPTRSPLSASRAASGGPGSAVDARRMVEAALGGEAADDEKAALERKVKKLCFQVDDIGKLKARQDAGEVLQSNQLTKLAKGAAARVGLEALLSLRADEARAAEEARHVGESLSAAVVAHLRRCGVSEATERLLGACSVGLEALTLCSAAELANKKNKN</sequence>
<dbReference type="EnsemblProtists" id="EOD14489">
    <property type="protein sequence ID" value="EOD14489"/>
    <property type="gene ID" value="EMIHUDRAFT_196852"/>
</dbReference>
<reference evidence="4" key="1">
    <citation type="journal article" date="2013" name="Nature">
        <title>Pan genome of the phytoplankton Emiliania underpins its global distribution.</title>
        <authorList>
            <person name="Read B.A."/>
            <person name="Kegel J."/>
            <person name="Klute M.J."/>
            <person name="Kuo A."/>
            <person name="Lefebvre S.C."/>
            <person name="Maumus F."/>
            <person name="Mayer C."/>
            <person name="Miller J."/>
            <person name="Monier A."/>
            <person name="Salamov A."/>
            <person name="Young J."/>
            <person name="Aguilar M."/>
            <person name="Claverie J.M."/>
            <person name="Frickenhaus S."/>
            <person name="Gonzalez K."/>
            <person name="Herman E.K."/>
            <person name="Lin Y.C."/>
            <person name="Napier J."/>
            <person name="Ogata H."/>
            <person name="Sarno A.F."/>
            <person name="Shmutz J."/>
            <person name="Schroeder D."/>
            <person name="de Vargas C."/>
            <person name="Verret F."/>
            <person name="von Dassow P."/>
            <person name="Valentin K."/>
            <person name="Van de Peer Y."/>
            <person name="Wheeler G."/>
            <person name="Dacks J.B."/>
            <person name="Delwiche C.F."/>
            <person name="Dyhrman S.T."/>
            <person name="Glockner G."/>
            <person name="John U."/>
            <person name="Richards T."/>
            <person name="Worden A.Z."/>
            <person name="Zhang X."/>
            <person name="Grigoriev I.V."/>
            <person name="Allen A.E."/>
            <person name="Bidle K."/>
            <person name="Borodovsky M."/>
            <person name="Bowler C."/>
            <person name="Brownlee C."/>
            <person name="Cock J.M."/>
            <person name="Elias M."/>
            <person name="Gladyshev V.N."/>
            <person name="Groth M."/>
            <person name="Guda C."/>
            <person name="Hadaegh A."/>
            <person name="Iglesias-Rodriguez M.D."/>
            <person name="Jenkins J."/>
            <person name="Jones B.M."/>
            <person name="Lawson T."/>
            <person name="Leese F."/>
            <person name="Lindquist E."/>
            <person name="Lobanov A."/>
            <person name="Lomsadze A."/>
            <person name="Malik S.B."/>
            <person name="Marsh M.E."/>
            <person name="Mackinder L."/>
            <person name="Mock T."/>
            <person name="Mueller-Roeber B."/>
            <person name="Pagarete A."/>
            <person name="Parker M."/>
            <person name="Probert I."/>
            <person name="Quesneville H."/>
            <person name="Raines C."/>
            <person name="Rensing S.A."/>
            <person name="Riano-Pachon D.M."/>
            <person name="Richier S."/>
            <person name="Rokitta S."/>
            <person name="Shiraiwa Y."/>
            <person name="Soanes D.M."/>
            <person name="van der Giezen M."/>
            <person name="Wahlund T.M."/>
            <person name="Williams B."/>
            <person name="Wilson W."/>
            <person name="Wolfe G."/>
            <person name="Wurch L.L."/>
        </authorList>
    </citation>
    <scope>NUCLEOTIDE SEQUENCE</scope>
</reference>
<dbReference type="GO" id="GO:0006402">
    <property type="term" value="P:mRNA catabolic process"/>
    <property type="evidence" value="ECO:0007669"/>
    <property type="project" value="TreeGrafter"/>
</dbReference>
<dbReference type="AlphaFoldDB" id="A0A0D3ITA4"/>
<reference evidence="3" key="2">
    <citation type="submission" date="2024-10" db="UniProtKB">
        <authorList>
            <consortium name="EnsemblProtists"/>
        </authorList>
    </citation>
    <scope>IDENTIFICATION</scope>
</reference>
<organism evidence="3 4">
    <name type="scientific">Emiliania huxleyi (strain CCMP1516)</name>
    <dbReference type="NCBI Taxonomy" id="280463"/>
    <lineage>
        <taxon>Eukaryota</taxon>
        <taxon>Haptista</taxon>
        <taxon>Haptophyta</taxon>
        <taxon>Prymnesiophyceae</taxon>
        <taxon>Isochrysidales</taxon>
        <taxon>Noelaerhabdaceae</taxon>
        <taxon>Emiliania</taxon>
    </lineage>
</organism>
<feature type="compositionally biased region" description="Low complexity" evidence="1">
    <location>
        <begin position="466"/>
        <end position="476"/>
    </location>
</feature>
<dbReference type="GO" id="GO:0003723">
    <property type="term" value="F:RNA binding"/>
    <property type="evidence" value="ECO:0007669"/>
    <property type="project" value="InterPro"/>
</dbReference>
<dbReference type="HOGENOM" id="CLU_441082_0_0_1"/>
<evidence type="ECO:0000256" key="1">
    <source>
        <dbReference type="SAM" id="MobiDB-lite"/>
    </source>
</evidence>
<protein>
    <recommendedName>
        <fullName evidence="2">RNB domain-containing protein</fullName>
    </recommendedName>
</protein>
<dbReference type="PaxDb" id="2903-EOD14489"/>
<dbReference type="KEGG" id="ehx:EMIHUDRAFT_196852"/>
<accession>A0A0D3ITA4</accession>
<dbReference type="RefSeq" id="XP_005766918.1">
    <property type="nucleotide sequence ID" value="XM_005766861.1"/>
</dbReference>
<proteinExistence type="predicted"/>
<keyword evidence="4" id="KW-1185">Reference proteome</keyword>
<evidence type="ECO:0000313" key="4">
    <source>
        <dbReference type="Proteomes" id="UP000013827"/>
    </source>
</evidence>
<dbReference type="GO" id="GO:0000175">
    <property type="term" value="F:3'-5'-RNA exonuclease activity"/>
    <property type="evidence" value="ECO:0007669"/>
    <property type="project" value="TreeGrafter"/>
</dbReference>
<dbReference type="InterPro" id="IPR012340">
    <property type="entry name" value="NA-bd_OB-fold"/>
</dbReference>
<dbReference type="InterPro" id="IPR001900">
    <property type="entry name" value="RNase_II/R"/>
</dbReference>
<evidence type="ECO:0000259" key="2">
    <source>
        <dbReference type="SMART" id="SM00955"/>
    </source>
</evidence>
<feature type="domain" description="RNB" evidence="2">
    <location>
        <begin position="124"/>
        <end position="357"/>
    </location>
</feature>
<dbReference type="Proteomes" id="UP000013827">
    <property type="component" value="Unassembled WGS sequence"/>
</dbReference>
<name>A0A0D3ITA4_EMIH1</name>
<dbReference type="PANTHER" id="PTHR23355:SF9">
    <property type="entry name" value="DIS3-LIKE EXONUCLEASE 2"/>
    <property type="match status" value="1"/>
</dbReference>
<feature type="compositionally biased region" description="Polar residues" evidence="1">
    <location>
        <begin position="420"/>
        <end position="431"/>
    </location>
</feature>
<dbReference type="SMART" id="SM00955">
    <property type="entry name" value="RNB"/>
    <property type="match status" value="1"/>
</dbReference>
<dbReference type="InterPro" id="IPR050180">
    <property type="entry name" value="RNR_Ribonuclease"/>
</dbReference>
<dbReference type="eggNOG" id="ENOG502T25K">
    <property type="taxonomic scope" value="Eukaryota"/>
</dbReference>
<dbReference type="GeneID" id="17260631"/>
<dbReference type="SUPFAM" id="SSF50249">
    <property type="entry name" value="Nucleic acid-binding proteins"/>
    <property type="match status" value="2"/>
</dbReference>